<reference evidence="2 3" key="1">
    <citation type="submission" date="2015-11" db="EMBL/GenBank/DDBJ databases">
        <title>Draft Genome Sequence of the Strain BR 10303 (Bradyrhizobium sp.) isolated from nodules of Centrolobium paraense.</title>
        <authorList>
            <person name="Zelli J.E."/>
            <person name="Simoes-Araujo J.L."/>
            <person name="Barauna A.C."/>
            <person name="Silva K."/>
        </authorList>
    </citation>
    <scope>NUCLEOTIDE SEQUENCE [LARGE SCALE GENOMIC DNA]</scope>
    <source>
        <strain evidence="2 3">BR 10303</strain>
    </source>
</reference>
<keyword evidence="1" id="KW-0472">Membrane</keyword>
<name>A0A109JQF0_9BRAD</name>
<keyword evidence="1" id="KW-0812">Transmembrane</keyword>
<proteinExistence type="predicted"/>
<evidence type="ECO:0000313" key="2">
    <source>
        <dbReference type="EMBL" id="KWV52964.1"/>
    </source>
</evidence>
<protein>
    <submittedName>
        <fullName evidence="2">Uncharacterized protein</fullName>
    </submittedName>
</protein>
<evidence type="ECO:0000256" key="1">
    <source>
        <dbReference type="SAM" id="Phobius"/>
    </source>
</evidence>
<feature type="transmembrane region" description="Helical" evidence="1">
    <location>
        <begin position="38"/>
        <end position="62"/>
    </location>
</feature>
<gene>
    <name evidence="2" type="ORF">AS156_09265</name>
</gene>
<keyword evidence="3" id="KW-1185">Reference proteome</keyword>
<sequence>MRAGPTILVIALLLLLGATGWFAYEGLSLPGSSMPIEGIIALVAGGIFSIVVGAGLMVLLFFSSRRGYDEPPRLMDDRDIHD</sequence>
<accession>A0A109JQF0</accession>
<evidence type="ECO:0000313" key="3">
    <source>
        <dbReference type="Proteomes" id="UP000057737"/>
    </source>
</evidence>
<dbReference type="EMBL" id="LNCU01000081">
    <property type="protein sequence ID" value="KWV52964.1"/>
    <property type="molecule type" value="Genomic_DNA"/>
</dbReference>
<comment type="caution">
    <text evidence="2">The sequence shown here is derived from an EMBL/GenBank/DDBJ whole genome shotgun (WGS) entry which is preliminary data.</text>
</comment>
<dbReference type="Proteomes" id="UP000057737">
    <property type="component" value="Unassembled WGS sequence"/>
</dbReference>
<dbReference type="RefSeq" id="WP_066509453.1">
    <property type="nucleotide sequence ID" value="NZ_LNCU01000081.1"/>
</dbReference>
<dbReference type="AlphaFoldDB" id="A0A109JQF0"/>
<organism evidence="2 3">
    <name type="scientific">Bradyrhizobium macuxiense</name>
    <dbReference type="NCBI Taxonomy" id="1755647"/>
    <lineage>
        <taxon>Bacteria</taxon>
        <taxon>Pseudomonadati</taxon>
        <taxon>Pseudomonadota</taxon>
        <taxon>Alphaproteobacteria</taxon>
        <taxon>Hyphomicrobiales</taxon>
        <taxon>Nitrobacteraceae</taxon>
        <taxon>Bradyrhizobium</taxon>
    </lineage>
</organism>
<keyword evidence="1" id="KW-1133">Transmembrane helix</keyword>
<dbReference type="OrthoDB" id="7632567at2"/>